<evidence type="ECO:0000313" key="12">
    <source>
        <dbReference type="Proteomes" id="UP000011782"/>
    </source>
</evidence>
<keyword evidence="3" id="KW-0997">Cell inner membrane</keyword>
<feature type="transmembrane region" description="Helical" evidence="8">
    <location>
        <begin position="42"/>
        <end position="62"/>
    </location>
</feature>
<name>M3I346_9BACT</name>
<protein>
    <submittedName>
        <fullName evidence="11">Sulfatase</fullName>
    </submittedName>
</protein>
<dbReference type="PATRIC" id="fig|1073353.3.peg.737"/>
<dbReference type="AlphaFoldDB" id="M3I346"/>
<evidence type="ECO:0000256" key="6">
    <source>
        <dbReference type="ARBA" id="ARBA00022989"/>
    </source>
</evidence>
<evidence type="ECO:0000256" key="8">
    <source>
        <dbReference type="SAM" id="Phobius"/>
    </source>
</evidence>
<evidence type="ECO:0000259" key="9">
    <source>
        <dbReference type="Pfam" id="PF00884"/>
    </source>
</evidence>
<dbReference type="GO" id="GO:0016776">
    <property type="term" value="F:phosphotransferase activity, phosphate group as acceptor"/>
    <property type="evidence" value="ECO:0007669"/>
    <property type="project" value="TreeGrafter"/>
</dbReference>
<evidence type="ECO:0000256" key="7">
    <source>
        <dbReference type="ARBA" id="ARBA00023136"/>
    </source>
</evidence>
<feature type="domain" description="Sulfatase N-terminal" evidence="9">
    <location>
        <begin position="222"/>
        <end position="497"/>
    </location>
</feature>
<dbReference type="STRING" id="1073353.H740_03432"/>
<evidence type="ECO:0000256" key="4">
    <source>
        <dbReference type="ARBA" id="ARBA00022679"/>
    </source>
</evidence>
<dbReference type="InterPro" id="IPR012549">
    <property type="entry name" value="EptA-like_N"/>
</dbReference>
<dbReference type="RefSeq" id="WP_004322504.1">
    <property type="nucleotide sequence ID" value="NZ_AOTD01000084.1"/>
</dbReference>
<keyword evidence="6 8" id="KW-1133">Transmembrane helix</keyword>
<evidence type="ECO:0000256" key="1">
    <source>
        <dbReference type="ARBA" id="ARBA00004429"/>
    </source>
</evidence>
<keyword evidence="2" id="KW-1003">Cell membrane</keyword>
<feature type="transmembrane region" description="Helical" evidence="8">
    <location>
        <begin position="110"/>
        <end position="132"/>
    </location>
</feature>
<evidence type="ECO:0000256" key="2">
    <source>
        <dbReference type="ARBA" id="ARBA00022475"/>
    </source>
</evidence>
<gene>
    <name evidence="11" type="ORF">H740_03432</name>
</gene>
<dbReference type="EMBL" id="AOTD01000084">
    <property type="protein sequence ID" value="EMG31024.1"/>
    <property type="molecule type" value="Genomic_DNA"/>
</dbReference>
<evidence type="ECO:0000256" key="3">
    <source>
        <dbReference type="ARBA" id="ARBA00022519"/>
    </source>
</evidence>
<dbReference type="NCBIfam" id="NF028537">
    <property type="entry name" value="P_eth_NH2_trans"/>
    <property type="match status" value="1"/>
</dbReference>
<dbReference type="InterPro" id="IPR058130">
    <property type="entry name" value="PEA_transf_C"/>
</dbReference>
<feature type="transmembrane region" description="Helical" evidence="8">
    <location>
        <begin position="12"/>
        <end position="30"/>
    </location>
</feature>
<dbReference type="OrthoDB" id="9786870at2"/>
<dbReference type="InterPro" id="IPR040423">
    <property type="entry name" value="PEA_transferase"/>
</dbReference>
<dbReference type="Proteomes" id="UP000011782">
    <property type="component" value="Unassembled WGS sequence"/>
</dbReference>
<comment type="caution">
    <text evidence="11">The sequence shown here is derived from an EMBL/GenBank/DDBJ whole genome shotgun (WGS) entry which is preliminary data.</text>
</comment>
<dbReference type="Pfam" id="PF08019">
    <property type="entry name" value="EptA_B_N"/>
    <property type="match status" value="1"/>
</dbReference>
<reference evidence="11 12" key="1">
    <citation type="submission" date="2013-02" db="EMBL/GenBank/DDBJ databases">
        <title>Co-occurrence of anaerobic bacteria in colorectal carcinomas.</title>
        <authorList>
            <person name="Holt R.A."/>
            <person name="Warren R.L."/>
            <person name="Allen-Vercoe E."/>
            <person name="Pleasance S."/>
            <person name="Freeman D.J."/>
            <person name="Watson P."/>
            <person name="Moore R."/>
            <person name="Cochrane K."/>
        </authorList>
    </citation>
    <scope>NUCLEOTIDE SEQUENCE [LARGE SCALE GENOMIC DNA]</scope>
    <source>
        <strain evidence="11 12">CC57C</strain>
    </source>
</reference>
<organism evidence="11 12">
    <name type="scientific">Campylobacter showae CC57C</name>
    <dbReference type="NCBI Taxonomy" id="1073353"/>
    <lineage>
        <taxon>Bacteria</taxon>
        <taxon>Pseudomonadati</taxon>
        <taxon>Campylobacterota</taxon>
        <taxon>Epsilonproteobacteria</taxon>
        <taxon>Campylobacterales</taxon>
        <taxon>Campylobacteraceae</taxon>
        <taxon>Campylobacter</taxon>
    </lineage>
</organism>
<dbReference type="Pfam" id="PF00884">
    <property type="entry name" value="Sulfatase"/>
    <property type="match status" value="1"/>
</dbReference>
<dbReference type="SUPFAM" id="SSF53649">
    <property type="entry name" value="Alkaline phosphatase-like"/>
    <property type="match status" value="1"/>
</dbReference>
<feature type="domain" description="Phosphoethanolamine transferase N-terminal" evidence="10">
    <location>
        <begin position="50"/>
        <end position="198"/>
    </location>
</feature>
<dbReference type="PANTHER" id="PTHR30443">
    <property type="entry name" value="INNER MEMBRANE PROTEIN"/>
    <property type="match status" value="1"/>
</dbReference>
<keyword evidence="7 8" id="KW-0472">Membrane</keyword>
<dbReference type="InterPro" id="IPR000917">
    <property type="entry name" value="Sulfatase_N"/>
</dbReference>
<dbReference type="InterPro" id="IPR017850">
    <property type="entry name" value="Alkaline_phosphatase_core_sf"/>
</dbReference>
<proteinExistence type="predicted"/>
<keyword evidence="4" id="KW-0808">Transferase</keyword>
<dbReference type="PANTHER" id="PTHR30443:SF0">
    <property type="entry name" value="PHOSPHOETHANOLAMINE TRANSFERASE EPTA"/>
    <property type="match status" value="1"/>
</dbReference>
<keyword evidence="5 8" id="KW-0812">Transmembrane</keyword>
<evidence type="ECO:0000313" key="11">
    <source>
        <dbReference type="EMBL" id="EMG31024.1"/>
    </source>
</evidence>
<feature type="transmembrane region" description="Helical" evidence="8">
    <location>
        <begin position="144"/>
        <end position="164"/>
    </location>
</feature>
<evidence type="ECO:0000256" key="5">
    <source>
        <dbReference type="ARBA" id="ARBA00022692"/>
    </source>
</evidence>
<sequence>MKLRISWFKFTLLNAVFIAALNFALFKFAYSKLSFDADAPMAASLPIIYFSLLCALFSLVFLPYLAKPVSIAAIAITCGSSYFMQSYGIIIDSEMIRNVAQTDAGEVLSFLNPKLVCYMLFLGVLPCLLVAFIRIEYGGARRHIKVKFASFFGFLALAAALFLLQTKSFIPFFRENSFIRAYNLPFYPIYAAQKYIKMEFFKPEFKQIGMDATMKPSRERRLMVLIVGETARAKNYSLGGYAKNDTNFYTKNEPNLVYFSDARSCGTATAVSLPCLFSKSTRSEYSSKEFSENALDILKRAGVKVVWLGNNSGKCKGVCDRLDAGDVEYFDAGYDTNMLPSLKKRLTNLAQNEIIVLHLQGSHGPAYHARYPSEFRKFTPTCDTSELSSCDSDSIVNTYDNTLLFTDFFVGEVIKAVKDAGGDKSAVWYFSDHGESLGENGIYLHGMPYAIAPEAQKHIPMMAYASDEATLARLRAQKDDAVSHDNVFSSLLGFFGVETKEYDKSLDIFGNVE</sequence>
<comment type="subcellular location">
    <subcellularLocation>
        <location evidence="1">Cell inner membrane</location>
        <topology evidence="1">Multi-pass membrane protein</topology>
    </subcellularLocation>
</comment>
<dbReference type="CDD" id="cd16017">
    <property type="entry name" value="LptA"/>
    <property type="match status" value="1"/>
</dbReference>
<dbReference type="GO" id="GO:0009244">
    <property type="term" value="P:lipopolysaccharide core region biosynthetic process"/>
    <property type="evidence" value="ECO:0007669"/>
    <property type="project" value="TreeGrafter"/>
</dbReference>
<evidence type="ECO:0000259" key="10">
    <source>
        <dbReference type="Pfam" id="PF08019"/>
    </source>
</evidence>
<feature type="transmembrane region" description="Helical" evidence="8">
    <location>
        <begin position="69"/>
        <end position="90"/>
    </location>
</feature>
<dbReference type="Gene3D" id="3.40.720.10">
    <property type="entry name" value="Alkaline Phosphatase, subunit A"/>
    <property type="match status" value="1"/>
</dbReference>
<accession>M3I346</accession>
<dbReference type="GO" id="GO:0005886">
    <property type="term" value="C:plasma membrane"/>
    <property type="evidence" value="ECO:0007669"/>
    <property type="project" value="UniProtKB-SubCell"/>
</dbReference>